<keyword evidence="3" id="KW-1185">Reference proteome</keyword>
<keyword evidence="1" id="KW-0732">Signal</keyword>
<organism evidence="2 3">
    <name type="scientific">Molorchus minor</name>
    <dbReference type="NCBI Taxonomy" id="1323400"/>
    <lineage>
        <taxon>Eukaryota</taxon>
        <taxon>Metazoa</taxon>
        <taxon>Ecdysozoa</taxon>
        <taxon>Arthropoda</taxon>
        <taxon>Hexapoda</taxon>
        <taxon>Insecta</taxon>
        <taxon>Pterygota</taxon>
        <taxon>Neoptera</taxon>
        <taxon>Endopterygota</taxon>
        <taxon>Coleoptera</taxon>
        <taxon>Polyphaga</taxon>
        <taxon>Cucujiformia</taxon>
        <taxon>Chrysomeloidea</taxon>
        <taxon>Cerambycidae</taxon>
        <taxon>Lamiinae</taxon>
        <taxon>Monochamini</taxon>
        <taxon>Molorchus</taxon>
    </lineage>
</organism>
<evidence type="ECO:0000313" key="3">
    <source>
        <dbReference type="Proteomes" id="UP001162164"/>
    </source>
</evidence>
<proteinExistence type="predicted"/>
<name>A0ABQ9K5Z6_9CUCU</name>
<protein>
    <submittedName>
        <fullName evidence="2">Uncharacterized protein</fullName>
    </submittedName>
</protein>
<dbReference type="EMBL" id="JAPWTJ010000014">
    <property type="protein sequence ID" value="KAJ8985427.1"/>
    <property type="molecule type" value="Genomic_DNA"/>
</dbReference>
<accession>A0ABQ9K5Z6</accession>
<feature type="signal peptide" evidence="1">
    <location>
        <begin position="1"/>
        <end position="20"/>
    </location>
</feature>
<sequence length="68" mass="7445">MVKNIIYLLILIVYSTFISAEYYNQYECNLPLLNNGAVLSATSSMSGRGPKNAILYGGKIADLTRPSV</sequence>
<feature type="chain" id="PRO_5046576674" evidence="1">
    <location>
        <begin position="21"/>
        <end position="68"/>
    </location>
</feature>
<reference evidence="2" key="1">
    <citation type="journal article" date="2023" name="Insect Mol. Biol.">
        <title>Genome sequencing provides insights into the evolution of gene families encoding plant cell wall-degrading enzymes in longhorned beetles.</title>
        <authorList>
            <person name="Shin N.R."/>
            <person name="Okamura Y."/>
            <person name="Kirsch R."/>
            <person name="Pauchet Y."/>
        </authorList>
    </citation>
    <scope>NUCLEOTIDE SEQUENCE</scope>
    <source>
        <strain evidence="2">MMC_N1</strain>
    </source>
</reference>
<gene>
    <name evidence="2" type="ORF">NQ317_017057</name>
</gene>
<evidence type="ECO:0000256" key="1">
    <source>
        <dbReference type="SAM" id="SignalP"/>
    </source>
</evidence>
<evidence type="ECO:0000313" key="2">
    <source>
        <dbReference type="EMBL" id="KAJ8985427.1"/>
    </source>
</evidence>
<dbReference type="Proteomes" id="UP001162164">
    <property type="component" value="Unassembled WGS sequence"/>
</dbReference>
<comment type="caution">
    <text evidence="2">The sequence shown here is derived from an EMBL/GenBank/DDBJ whole genome shotgun (WGS) entry which is preliminary data.</text>
</comment>